<feature type="compositionally biased region" description="Low complexity" evidence="3">
    <location>
        <begin position="107"/>
        <end position="118"/>
    </location>
</feature>
<organism evidence="5 6">
    <name type="scientific">Pristionchus mayeri</name>
    <dbReference type="NCBI Taxonomy" id="1317129"/>
    <lineage>
        <taxon>Eukaryota</taxon>
        <taxon>Metazoa</taxon>
        <taxon>Ecdysozoa</taxon>
        <taxon>Nematoda</taxon>
        <taxon>Chromadorea</taxon>
        <taxon>Rhabditida</taxon>
        <taxon>Rhabditina</taxon>
        <taxon>Diplogasteromorpha</taxon>
        <taxon>Diplogasteroidea</taxon>
        <taxon>Neodiplogasteridae</taxon>
        <taxon>Pristionchus</taxon>
    </lineage>
</organism>
<dbReference type="GO" id="GO:0042626">
    <property type="term" value="F:ATPase-coupled transmembrane transporter activity"/>
    <property type="evidence" value="ECO:0007669"/>
    <property type="project" value="TreeGrafter"/>
</dbReference>
<dbReference type="EMBL" id="BTRK01000003">
    <property type="protein sequence ID" value="GMR41252.1"/>
    <property type="molecule type" value="Genomic_DNA"/>
</dbReference>
<protein>
    <recommendedName>
        <fullName evidence="4">ABC transporter domain-containing protein</fullName>
    </recommendedName>
</protein>
<dbReference type="SUPFAM" id="SSF52540">
    <property type="entry name" value="P-loop containing nucleoside triphosphate hydrolases"/>
    <property type="match status" value="1"/>
</dbReference>
<evidence type="ECO:0000259" key="4">
    <source>
        <dbReference type="Pfam" id="PF00005"/>
    </source>
</evidence>
<keyword evidence="6" id="KW-1185">Reference proteome</keyword>
<feature type="region of interest" description="Disordered" evidence="3">
    <location>
        <begin position="106"/>
        <end position="127"/>
    </location>
</feature>
<keyword evidence="1" id="KW-0547">Nucleotide-binding</keyword>
<comment type="caution">
    <text evidence="5">The sequence shown here is derived from an EMBL/GenBank/DDBJ whole genome shotgun (WGS) entry which is preliminary data.</text>
</comment>
<proteinExistence type="predicted"/>
<dbReference type="InterPro" id="IPR027417">
    <property type="entry name" value="P-loop_NTPase"/>
</dbReference>
<dbReference type="InterPro" id="IPR050173">
    <property type="entry name" value="ABC_transporter_C-like"/>
</dbReference>
<dbReference type="PANTHER" id="PTHR24223">
    <property type="entry name" value="ATP-BINDING CASSETTE SUB-FAMILY C"/>
    <property type="match status" value="1"/>
</dbReference>
<dbReference type="GO" id="GO:0005524">
    <property type="term" value="F:ATP binding"/>
    <property type="evidence" value="ECO:0007669"/>
    <property type="project" value="UniProtKB-KW"/>
</dbReference>
<feature type="non-terminal residue" evidence="5">
    <location>
        <position position="1"/>
    </location>
</feature>
<sequence length="127" mass="14034">IGMIGRTGAGKSSFVIGLFRMVEAAEGSIAIDGRSTTTMGLHELRKRLTIIPQDPVLFSGSLRFNLDPFGEYEDEELWTALQLAHLEFHEDAFGRLGPRDYREYQCGSTTTGVSGESSEAFKDSRAR</sequence>
<dbReference type="GO" id="GO:0016020">
    <property type="term" value="C:membrane"/>
    <property type="evidence" value="ECO:0007669"/>
    <property type="project" value="TreeGrafter"/>
</dbReference>
<accession>A0AAN5CEY8</accession>
<dbReference type="Proteomes" id="UP001328107">
    <property type="component" value="Unassembled WGS sequence"/>
</dbReference>
<keyword evidence="2" id="KW-0067">ATP-binding</keyword>
<dbReference type="AlphaFoldDB" id="A0AAN5CEY8"/>
<evidence type="ECO:0000256" key="1">
    <source>
        <dbReference type="ARBA" id="ARBA00022741"/>
    </source>
</evidence>
<dbReference type="PANTHER" id="PTHR24223:SF434">
    <property type="entry name" value="MULTIDRUG RESISTANCE PROTEIN MRP-7"/>
    <property type="match status" value="1"/>
</dbReference>
<evidence type="ECO:0000256" key="2">
    <source>
        <dbReference type="ARBA" id="ARBA00022840"/>
    </source>
</evidence>
<dbReference type="InterPro" id="IPR003439">
    <property type="entry name" value="ABC_transporter-like_ATP-bd"/>
</dbReference>
<evidence type="ECO:0000313" key="5">
    <source>
        <dbReference type="EMBL" id="GMR41252.1"/>
    </source>
</evidence>
<dbReference type="Gene3D" id="3.40.50.300">
    <property type="entry name" value="P-loop containing nucleotide triphosphate hydrolases"/>
    <property type="match status" value="1"/>
</dbReference>
<name>A0AAN5CEY8_9BILA</name>
<reference evidence="6" key="1">
    <citation type="submission" date="2022-10" db="EMBL/GenBank/DDBJ databases">
        <title>Genome assembly of Pristionchus species.</title>
        <authorList>
            <person name="Yoshida K."/>
            <person name="Sommer R.J."/>
        </authorList>
    </citation>
    <scope>NUCLEOTIDE SEQUENCE [LARGE SCALE GENOMIC DNA]</scope>
    <source>
        <strain evidence="6">RS5460</strain>
    </source>
</reference>
<evidence type="ECO:0000313" key="6">
    <source>
        <dbReference type="Proteomes" id="UP001328107"/>
    </source>
</evidence>
<dbReference type="Pfam" id="PF00005">
    <property type="entry name" value="ABC_tran"/>
    <property type="match status" value="1"/>
</dbReference>
<dbReference type="GO" id="GO:0016887">
    <property type="term" value="F:ATP hydrolysis activity"/>
    <property type="evidence" value="ECO:0007669"/>
    <property type="project" value="InterPro"/>
</dbReference>
<evidence type="ECO:0000256" key="3">
    <source>
        <dbReference type="SAM" id="MobiDB-lite"/>
    </source>
</evidence>
<feature type="domain" description="ABC transporter" evidence="4">
    <location>
        <begin position="1"/>
        <end position="88"/>
    </location>
</feature>
<gene>
    <name evidence="5" type="ORF">PMAYCL1PPCAC_11447</name>
</gene>